<dbReference type="Pfam" id="PF01266">
    <property type="entry name" value="DAO"/>
    <property type="match status" value="1"/>
</dbReference>
<name>A0A328U5J7_9BACL</name>
<dbReference type="GO" id="GO:0005737">
    <property type="term" value="C:cytoplasm"/>
    <property type="evidence" value="ECO:0007669"/>
    <property type="project" value="TreeGrafter"/>
</dbReference>
<sequence>MKSVHKGHLYWPMTLTQTKTYPPLVQPIEAEVAIIGAGISGSICAYWLAKNGLRTVLLERGEIAGGSTLANTGLMQFCNDIMLCDLIEEIGERDAVSFYKGCRDAVGQIGKVAAELEDDSDFRTKKSLYFASTEQDVPKLRREYETLKQHGFDVRYWEPETITEHFPFRKPGAIVTLGDAQLNPFRFVHALIDAAASRYHLAVHEQTDITSHETDEDGIHVLHTSSGSIVRAKHIIYAIGYEREELRRQLIKSTMNRTYVIVTEPQRHEPKLPEYAEYFLWETARPYFYMRITDDGRVIAGGGDEESARLLSEKAAQKHADRLHSVVQSLFPTFDAPAEFEWNATFLGSRDNLPFIGADPGWPGVYYCLVYGGNGTVYSMMGANMLFALITGRDHPLAHIVSLDRPTLQEK</sequence>
<keyword evidence="3" id="KW-1185">Reference proteome</keyword>
<reference evidence="2 3" key="1">
    <citation type="submission" date="2018-06" db="EMBL/GenBank/DDBJ databases">
        <title>Paenibacillus montanisoli sp. nov., isolated from mountain area soil.</title>
        <authorList>
            <person name="Wu M."/>
        </authorList>
    </citation>
    <scope>NUCLEOTIDE SEQUENCE [LARGE SCALE GENOMIC DNA]</scope>
    <source>
        <strain evidence="2 3">RA17</strain>
    </source>
</reference>
<dbReference type="EMBL" id="QLUW01000003">
    <property type="protein sequence ID" value="RAP75304.1"/>
    <property type="molecule type" value="Genomic_DNA"/>
</dbReference>
<dbReference type="AlphaFoldDB" id="A0A328U5J7"/>
<feature type="domain" description="FAD dependent oxidoreductase" evidence="1">
    <location>
        <begin position="32"/>
        <end position="386"/>
    </location>
</feature>
<dbReference type="InterPro" id="IPR006076">
    <property type="entry name" value="FAD-dep_OxRdtase"/>
</dbReference>
<evidence type="ECO:0000259" key="1">
    <source>
        <dbReference type="Pfam" id="PF01266"/>
    </source>
</evidence>
<dbReference type="Gene3D" id="3.50.50.60">
    <property type="entry name" value="FAD/NAD(P)-binding domain"/>
    <property type="match status" value="1"/>
</dbReference>
<dbReference type="Gene3D" id="3.30.9.10">
    <property type="entry name" value="D-Amino Acid Oxidase, subunit A, domain 2"/>
    <property type="match status" value="1"/>
</dbReference>
<evidence type="ECO:0000313" key="3">
    <source>
        <dbReference type="Proteomes" id="UP000249260"/>
    </source>
</evidence>
<dbReference type="Proteomes" id="UP000249260">
    <property type="component" value="Unassembled WGS sequence"/>
</dbReference>
<dbReference type="PANTHER" id="PTHR13847:SF201">
    <property type="entry name" value="PUTATIBE OXIDOREDUCTASE"/>
    <property type="match status" value="1"/>
</dbReference>
<accession>A0A328U5J7</accession>
<dbReference type="RefSeq" id="WP_112883569.1">
    <property type="nucleotide sequence ID" value="NZ_QLUW01000003.1"/>
</dbReference>
<gene>
    <name evidence="2" type="ORF">DL346_18195</name>
</gene>
<dbReference type="PANTHER" id="PTHR13847">
    <property type="entry name" value="SARCOSINE DEHYDROGENASE-RELATED"/>
    <property type="match status" value="1"/>
</dbReference>
<organism evidence="2 3">
    <name type="scientific">Paenibacillus montanisoli</name>
    <dbReference type="NCBI Taxonomy" id="2081970"/>
    <lineage>
        <taxon>Bacteria</taxon>
        <taxon>Bacillati</taxon>
        <taxon>Bacillota</taxon>
        <taxon>Bacilli</taxon>
        <taxon>Bacillales</taxon>
        <taxon>Paenibacillaceae</taxon>
        <taxon>Paenibacillus</taxon>
    </lineage>
</organism>
<proteinExistence type="predicted"/>
<dbReference type="SUPFAM" id="SSF51905">
    <property type="entry name" value="FAD/NAD(P)-binding domain"/>
    <property type="match status" value="1"/>
</dbReference>
<dbReference type="OrthoDB" id="571248at2"/>
<evidence type="ECO:0000313" key="2">
    <source>
        <dbReference type="EMBL" id="RAP75304.1"/>
    </source>
</evidence>
<comment type="caution">
    <text evidence="2">The sequence shown here is derived from an EMBL/GenBank/DDBJ whole genome shotgun (WGS) entry which is preliminary data.</text>
</comment>
<dbReference type="InterPro" id="IPR036188">
    <property type="entry name" value="FAD/NAD-bd_sf"/>
</dbReference>
<protein>
    <submittedName>
        <fullName evidence="2">FAD-binding oxidoreductase</fullName>
    </submittedName>
</protein>